<dbReference type="Pfam" id="PF13464">
    <property type="entry name" value="RodZ_C"/>
    <property type="match status" value="2"/>
</dbReference>
<dbReference type="PANTHER" id="PTHR34475">
    <property type="match status" value="1"/>
</dbReference>
<feature type="domain" description="Cytoskeleton protein RodZ-like C-terminal" evidence="2">
    <location>
        <begin position="455"/>
        <end position="519"/>
    </location>
</feature>
<protein>
    <submittedName>
        <fullName evidence="3">Cytoskeletal protein RodZ</fullName>
    </submittedName>
</protein>
<feature type="domain" description="Cytoskeleton protein RodZ-like C-terminal" evidence="2">
    <location>
        <begin position="317"/>
        <end position="381"/>
    </location>
</feature>
<evidence type="ECO:0000313" key="4">
    <source>
        <dbReference type="Proteomes" id="UP000054935"/>
    </source>
</evidence>
<dbReference type="InterPro" id="IPR050400">
    <property type="entry name" value="Bact_Cytoskel_RodZ"/>
</dbReference>
<reference evidence="3 4" key="1">
    <citation type="submission" date="2015-09" db="EMBL/GenBank/DDBJ databases">
        <authorList>
            <consortium name="Swine Surveillance"/>
        </authorList>
    </citation>
    <scope>NUCLEOTIDE SEQUENCE [LARGE SCALE GENOMIC DNA]</scope>
    <source>
        <strain evidence="3 4">CECT 7648</strain>
    </source>
</reference>
<dbReference type="GO" id="GO:0003677">
    <property type="term" value="F:DNA binding"/>
    <property type="evidence" value="ECO:0007669"/>
    <property type="project" value="InterPro"/>
</dbReference>
<organism evidence="3 4">
    <name type="scientific">Tropicibacter naphthalenivorans</name>
    <dbReference type="NCBI Taxonomy" id="441103"/>
    <lineage>
        <taxon>Bacteria</taxon>
        <taxon>Pseudomonadati</taxon>
        <taxon>Pseudomonadota</taxon>
        <taxon>Alphaproteobacteria</taxon>
        <taxon>Rhodobacterales</taxon>
        <taxon>Roseobacteraceae</taxon>
        <taxon>Tropicibacter</taxon>
    </lineage>
</organism>
<dbReference type="PANTHER" id="PTHR34475:SF1">
    <property type="entry name" value="CYTOSKELETON PROTEIN RODZ"/>
    <property type="match status" value="1"/>
</dbReference>
<evidence type="ECO:0000256" key="1">
    <source>
        <dbReference type="SAM" id="MobiDB-lite"/>
    </source>
</evidence>
<dbReference type="Gene3D" id="1.10.260.40">
    <property type="entry name" value="lambda repressor-like DNA-binding domains"/>
    <property type="match status" value="1"/>
</dbReference>
<proteinExistence type="predicted"/>
<evidence type="ECO:0000313" key="3">
    <source>
        <dbReference type="EMBL" id="CUH77620.1"/>
    </source>
</evidence>
<accession>A0A0P1G7E9</accession>
<dbReference type="Pfam" id="PF13413">
    <property type="entry name" value="HTH_25"/>
    <property type="match status" value="1"/>
</dbReference>
<evidence type="ECO:0000259" key="2">
    <source>
        <dbReference type="Pfam" id="PF13464"/>
    </source>
</evidence>
<dbReference type="EMBL" id="CYSE01000002">
    <property type="protein sequence ID" value="CUH77620.1"/>
    <property type="molecule type" value="Genomic_DNA"/>
</dbReference>
<sequence>MGRHWGGQDDGADRMIGRYTQDQHDHSDSSQNGYDDFTMSLGDLMRGERATLGKSLLDVQRELRIKASYIAAIENCDPDAFDTPGFIAGYVRSYARYLGMDPDEAFAGFCRESGFSVAHGMSSQASVVRKSPLASDKPRAKSRNPLAEPNLPFAPSSDSFLSRIEPGAVGSSLVLVALIAGIGYGGWSVLKEVQRVQVTPVDQTPVVLSELDPLDAAMAPQAPEMPQDVAAGVFSPPTSEAFDRLYRPQALDVPVLVARDAPISTLDPESVGVFSQARGSALPQVQDSSLAAVALAEGLAAQPGATPPATLSSGVSLIAARDAWVEVTDQNGKVLISQNMAAGDTVSVPASAVDPRLIVGESGALYFNVDGTVYGPAGKAGYPTSNISVVPQELMARYAPVDASTDTDLLTAMVAQGLQATPTADPVQTAEAAPAPIATPMMPKVLADAAPGITVVATAETWVEVTAPSGKKLFAQTLKAGQTYQVPQTDQPPTIFSGNAGGVYFAVNGQTYGPYGQSGQFGRNLALSPDAITQKMQVADLRQNQTLAKVVAELNLQAQRPGQ</sequence>
<feature type="region of interest" description="Disordered" evidence="1">
    <location>
        <begin position="128"/>
        <end position="151"/>
    </location>
</feature>
<dbReference type="STRING" id="441103.TRN7648_01570"/>
<dbReference type="AlphaFoldDB" id="A0A0P1G7E9"/>
<dbReference type="Proteomes" id="UP000054935">
    <property type="component" value="Unassembled WGS sequence"/>
</dbReference>
<dbReference type="InterPro" id="IPR025194">
    <property type="entry name" value="RodZ-like_C"/>
</dbReference>
<dbReference type="InterPro" id="IPR001387">
    <property type="entry name" value="Cro/C1-type_HTH"/>
</dbReference>
<dbReference type="InterPro" id="IPR010982">
    <property type="entry name" value="Lambda_DNA-bd_dom_sf"/>
</dbReference>
<gene>
    <name evidence="3" type="ORF">TRN7648_01570</name>
</gene>
<keyword evidence="4" id="KW-1185">Reference proteome</keyword>
<dbReference type="CDD" id="cd00093">
    <property type="entry name" value="HTH_XRE"/>
    <property type="match status" value="1"/>
</dbReference>
<name>A0A0P1G7E9_9RHOB</name>